<comment type="caution">
    <text evidence="1">The sequence shown here is derived from an EMBL/GenBank/DDBJ whole genome shotgun (WGS) entry which is preliminary data.</text>
</comment>
<reference evidence="1 2" key="1">
    <citation type="submission" date="2023-07" db="EMBL/GenBank/DDBJ databases">
        <title>Genomic Encyclopedia of Type Strains, Phase IV (KMG-IV): sequencing the most valuable type-strain genomes for metagenomic binning, comparative biology and taxonomic classification.</title>
        <authorList>
            <person name="Goeker M."/>
        </authorList>
    </citation>
    <scope>NUCLEOTIDE SEQUENCE [LARGE SCALE GENOMIC DNA]</scope>
    <source>
        <strain evidence="1 2">DSM 17723</strain>
    </source>
</reference>
<dbReference type="Proteomes" id="UP001232245">
    <property type="component" value="Unassembled WGS sequence"/>
</dbReference>
<proteinExistence type="predicted"/>
<gene>
    <name evidence="1" type="ORF">J2S02_001572</name>
</gene>
<name>A0ABT9Z111_9BACI</name>
<dbReference type="EMBL" id="JAUSTZ010000002">
    <property type="protein sequence ID" value="MDQ0225243.1"/>
    <property type="molecule type" value="Genomic_DNA"/>
</dbReference>
<organism evidence="1 2">
    <name type="scientific">Metabacillus niabensis</name>
    <dbReference type="NCBI Taxonomy" id="324854"/>
    <lineage>
        <taxon>Bacteria</taxon>
        <taxon>Bacillati</taxon>
        <taxon>Bacillota</taxon>
        <taxon>Bacilli</taxon>
        <taxon>Bacillales</taxon>
        <taxon>Bacillaceae</taxon>
        <taxon>Metabacillus</taxon>
    </lineage>
</organism>
<evidence type="ECO:0000313" key="2">
    <source>
        <dbReference type="Proteomes" id="UP001232245"/>
    </source>
</evidence>
<dbReference type="RefSeq" id="WP_174880716.1">
    <property type="nucleotide sequence ID" value="NZ_CADEPK010000233.1"/>
</dbReference>
<sequence>MQLAEYIGKTDFEIIRFAYLLIQDIEMKIKNKAFFYKNQIITYINKQIDYFVLTLHEKDALLNIYKTEIHQILEPKLKEIYKKYRLFYCL</sequence>
<evidence type="ECO:0000313" key="1">
    <source>
        <dbReference type="EMBL" id="MDQ0225243.1"/>
    </source>
</evidence>
<keyword evidence="2" id="KW-1185">Reference proteome</keyword>
<accession>A0ABT9Z111</accession>
<protein>
    <submittedName>
        <fullName evidence="1">Uncharacterized protein</fullName>
    </submittedName>
</protein>